<dbReference type="InterPro" id="IPR036640">
    <property type="entry name" value="ABC1_TM_sf"/>
</dbReference>
<feature type="region of interest" description="Disordered" evidence="5">
    <location>
        <begin position="726"/>
        <end position="767"/>
    </location>
</feature>
<feature type="compositionally biased region" description="Low complexity" evidence="5">
    <location>
        <begin position="11"/>
        <end position="21"/>
    </location>
</feature>
<evidence type="ECO:0000313" key="9">
    <source>
        <dbReference type="Proteomes" id="UP000186817"/>
    </source>
</evidence>
<dbReference type="PANTHER" id="PTHR11384:SF59">
    <property type="entry name" value="LYSOSOMAL COBALAMIN TRANSPORTER ABCD4"/>
    <property type="match status" value="1"/>
</dbReference>
<feature type="transmembrane region" description="Helical" evidence="6">
    <location>
        <begin position="558"/>
        <end position="579"/>
    </location>
</feature>
<feature type="compositionally biased region" description="Basic and acidic residues" evidence="5">
    <location>
        <begin position="726"/>
        <end position="738"/>
    </location>
</feature>
<dbReference type="AlphaFoldDB" id="A0A1Q9E7K1"/>
<keyword evidence="3 6" id="KW-1133">Transmembrane helix</keyword>
<evidence type="ECO:0000256" key="6">
    <source>
        <dbReference type="SAM" id="Phobius"/>
    </source>
</evidence>
<protein>
    <submittedName>
        <fullName evidence="8">Putative ABC transporter ATP-binding protein</fullName>
    </submittedName>
</protein>
<dbReference type="InterPro" id="IPR011527">
    <property type="entry name" value="ABC1_TM_dom"/>
</dbReference>
<dbReference type="Pfam" id="PF06472">
    <property type="entry name" value="ABC_membrane_2"/>
    <property type="match status" value="1"/>
</dbReference>
<feature type="region of interest" description="Disordered" evidence="5">
    <location>
        <begin position="1"/>
        <end position="21"/>
    </location>
</feature>
<dbReference type="PANTHER" id="PTHR11384">
    <property type="entry name" value="ATP-BINDING CASSETTE, SUB-FAMILY D MEMBER"/>
    <property type="match status" value="1"/>
</dbReference>
<reference evidence="8 9" key="1">
    <citation type="submission" date="2016-02" db="EMBL/GenBank/DDBJ databases">
        <title>Genome analysis of coral dinoflagellate symbionts highlights evolutionary adaptations to a symbiotic lifestyle.</title>
        <authorList>
            <person name="Aranda M."/>
            <person name="Li Y."/>
            <person name="Liew Y.J."/>
            <person name="Baumgarten S."/>
            <person name="Simakov O."/>
            <person name="Wilson M."/>
            <person name="Piel J."/>
            <person name="Ashoor H."/>
            <person name="Bougouffa S."/>
            <person name="Bajic V.B."/>
            <person name="Ryu T."/>
            <person name="Ravasi T."/>
            <person name="Bayer T."/>
            <person name="Micklem G."/>
            <person name="Kim H."/>
            <person name="Bhak J."/>
            <person name="Lajeunesse T.C."/>
            <person name="Voolstra C.R."/>
        </authorList>
    </citation>
    <scope>NUCLEOTIDE SEQUENCE [LARGE SCALE GENOMIC DNA]</scope>
    <source>
        <strain evidence="8 9">CCMP2467</strain>
    </source>
</reference>
<comment type="caution">
    <text evidence="8">The sequence shown here is derived from an EMBL/GenBank/DDBJ whole genome shotgun (WGS) entry which is preliminary data.</text>
</comment>
<dbReference type="InterPro" id="IPR050835">
    <property type="entry name" value="ABC_transporter_sub-D"/>
</dbReference>
<keyword evidence="9" id="KW-1185">Reference proteome</keyword>
<organism evidence="8 9">
    <name type="scientific">Symbiodinium microadriaticum</name>
    <name type="common">Dinoflagellate</name>
    <name type="synonym">Zooxanthella microadriatica</name>
    <dbReference type="NCBI Taxonomy" id="2951"/>
    <lineage>
        <taxon>Eukaryota</taxon>
        <taxon>Sar</taxon>
        <taxon>Alveolata</taxon>
        <taxon>Dinophyceae</taxon>
        <taxon>Suessiales</taxon>
        <taxon>Symbiodiniaceae</taxon>
        <taxon>Symbiodinium</taxon>
    </lineage>
</organism>
<evidence type="ECO:0000256" key="5">
    <source>
        <dbReference type="SAM" id="MobiDB-lite"/>
    </source>
</evidence>
<feature type="domain" description="ABC transmembrane type-1" evidence="7">
    <location>
        <begin position="517"/>
        <end position="702"/>
    </location>
</feature>
<feature type="compositionally biased region" description="Low complexity" evidence="5">
    <location>
        <begin position="739"/>
        <end position="761"/>
    </location>
</feature>
<dbReference type="GO" id="GO:0016020">
    <property type="term" value="C:membrane"/>
    <property type="evidence" value="ECO:0007669"/>
    <property type="project" value="InterPro"/>
</dbReference>
<name>A0A1Q9E7K1_SYMMI</name>
<accession>A0A1Q9E7K1</accession>
<evidence type="ECO:0000256" key="1">
    <source>
        <dbReference type="ARBA" id="ARBA00022448"/>
    </source>
</evidence>
<dbReference type="EMBL" id="LSRX01000238">
    <property type="protein sequence ID" value="OLQ03381.1"/>
    <property type="molecule type" value="Genomic_DNA"/>
</dbReference>
<sequence>MHPDAPEITGDQSSSQSASTDTASLMGRNIVSLNREVAHLSLRLNWIVDRLHVRLVALEDQGLVAFCFRAWPGNTRRRRSESRWPDAHFAEKKVENNVCGCATGSMDVATLRLLSIYFPSLAILVNLEGSCWKQYRTISTETSPNKKPCDQNGLSALSGSCSQPNGHLVNGHQHRVKGLCYPDLSRHPIGHQRRLSQRKFCSNLQILKDNEQVLQFLLTRFGPAEQPYLPVIPSGQRESKSFVNQGYFGQQDSLPGNFPARCESCQALHVWELPVAHMPGPEEQANRYYLWGHGTTAEGLVGILTLGRVLRSSLEAGGSSQSDEVLSFYGKASQDAHYEPSKLEFVSKLHNSTKSSAGVVVGGFIGTAHYKSKSSSAVHEGHLCKFHALVHSPSGDKRWAIREAESPVTLDEGDGNDWGVNWPSIKDAARVVFVFYFYFILFFFLCFWWCRIVLFVLYVLGIILLLPVLLLHFGAAVTLGLSWRKFLTQEALDMYISDKSCFYRLKILYGNLDNPDQRIAQDIGNFTRTSVTLIQKLALDAMKIALNSAALIEISPRLFYTLVGFSLLYTFVSLVFFAAPLMKIQRRVLAVEADLRYVLVRLREHAESVAFFRGYEYERECSETVLDHVIWSSYKFAAIELIYKMITGVVQAGFGLMPMLVIAPMYFRGDVSFGTINQSQLLFQTLLSGMMDLGKELNDIAKLGAESVRVKEIWAALEAIERDEAKFKHPDATDDTHDTTSTTASSSEASGNESSAVSASDVEQPASGEALEELEMHEHDPESTNVRLQLACVTLYPPLSSLPLISNLTLTLKEGVLLCWV</sequence>
<evidence type="ECO:0000259" key="7">
    <source>
        <dbReference type="PROSITE" id="PS50929"/>
    </source>
</evidence>
<feature type="transmembrane region" description="Helical" evidence="6">
    <location>
        <begin position="431"/>
        <end position="450"/>
    </location>
</feature>
<evidence type="ECO:0000313" key="8">
    <source>
        <dbReference type="EMBL" id="OLQ03381.1"/>
    </source>
</evidence>
<dbReference type="GO" id="GO:0140359">
    <property type="term" value="F:ABC-type transporter activity"/>
    <property type="evidence" value="ECO:0007669"/>
    <property type="project" value="InterPro"/>
</dbReference>
<feature type="transmembrane region" description="Helical" evidence="6">
    <location>
        <begin position="641"/>
        <end position="667"/>
    </location>
</feature>
<dbReference type="OrthoDB" id="422637at2759"/>
<dbReference type="PROSITE" id="PS50929">
    <property type="entry name" value="ABC_TM1F"/>
    <property type="match status" value="1"/>
</dbReference>
<evidence type="ECO:0000256" key="3">
    <source>
        <dbReference type="ARBA" id="ARBA00022989"/>
    </source>
</evidence>
<keyword evidence="8" id="KW-0067">ATP-binding</keyword>
<dbReference type="Proteomes" id="UP000186817">
    <property type="component" value="Unassembled WGS sequence"/>
</dbReference>
<keyword evidence="1" id="KW-0813">Transport</keyword>
<keyword evidence="2 6" id="KW-0812">Transmembrane</keyword>
<keyword evidence="4 6" id="KW-0472">Membrane</keyword>
<dbReference type="SUPFAM" id="SSF90123">
    <property type="entry name" value="ABC transporter transmembrane region"/>
    <property type="match status" value="1"/>
</dbReference>
<evidence type="ECO:0000256" key="4">
    <source>
        <dbReference type="ARBA" id="ARBA00023136"/>
    </source>
</evidence>
<proteinExistence type="predicted"/>
<evidence type="ECO:0000256" key="2">
    <source>
        <dbReference type="ARBA" id="ARBA00022692"/>
    </source>
</evidence>
<keyword evidence="8" id="KW-0547">Nucleotide-binding</keyword>
<gene>
    <name evidence="8" type="ORF">AK812_SmicGene13701</name>
</gene>
<feature type="transmembrane region" description="Helical" evidence="6">
    <location>
        <begin position="457"/>
        <end position="483"/>
    </location>
</feature>
<dbReference type="Gene3D" id="1.20.1560.10">
    <property type="entry name" value="ABC transporter type 1, transmembrane domain"/>
    <property type="match status" value="1"/>
</dbReference>
<dbReference type="GO" id="GO:0005524">
    <property type="term" value="F:ATP binding"/>
    <property type="evidence" value="ECO:0007669"/>
    <property type="project" value="UniProtKB-KW"/>
</dbReference>